<feature type="transmembrane region" description="Helical" evidence="15">
    <location>
        <begin position="220"/>
        <end position="246"/>
    </location>
</feature>
<keyword evidence="7 14" id="KW-0547">Nucleotide-binding</keyword>
<feature type="chain" id="PRO_5029888913" description="non-specific serine/threonine protein kinase" evidence="16">
    <location>
        <begin position="22"/>
        <end position="399"/>
    </location>
</feature>
<keyword evidence="8" id="KW-0418">Kinase</keyword>
<evidence type="ECO:0000313" key="18">
    <source>
        <dbReference type="EMBL" id="KAF5953021.1"/>
    </source>
</evidence>
<evidence type="ECO:0000256" key="14">
    <source>
        <dbReference type="PROSITE-ProRule" id="PRU10141"/>
    </source>
</evidence>
<dbReference type="GO" id="GO:0004674">
    <property type="term" value="F:protein serine/threonine kinase activity"/>
    <property type="evidence" value="ECO:0007669"/>
    <property type="project" value="UniProtKB-KW"/>
</dbReference>
<keyword evidence="10 15" id="KW-1133">Transmembrane helix</keyword>
<dbReference type="PANTHER" id="PTHR47989">
    <property type="entry name" value="OS01G0750732 PROTEIN"/>
    <property type="match status" value="1"/>
</dbReference>
<dbReference type="Gene3D" id="3.30.200.20">
    <property type="entry name" value="Phosphorylase Kinase, domain 1"/>
    <property type="match status" value="1"/>
</dbReference>
<organism evidence="18 19">
    <name type="scientific">Camellia sinensis</name>
    <name type="common">Tea plant</name>
    <name type="synonym">Thea sinensis</name>
    <dbReference type="NCBI Taxonomy" id="4442"/>
    <lineage>
        <taxon>Eukaryota</taxon>
        <taxon>Viridiplantae</taxon>
        <taxon>Streptophyta</taxon>
        <taxon>Embryophyta</taxon>
        <taxon>Tracheophyta</taxon>
        <taxon>Spermatophyta</taxon>
        <taxon>Magnoliopsida</taxon>
        <taxon>eudicotyledons</taxon>
        <taxon>Gunneridae</taxon>
        <taxon>Pentapetalae</taxon>
        <taxon>asterids</taxon>
        <taxon>Ericales</taxon>
        <taxon>Theaceae</taxon>
        <taxon>Camellia</taxon>
    </lineage>
</organism>
<dbReference type="InterPro" id="IPR017441">
    <property type="entry name" value="Protein_kinase_ATP_BS"/>
</dbReference>
<evidence type="ECO:0000256" key="3">
    <source>
        <dbReference type="ARBA" id="ARBA00022475"/>
    </source>
</evidence>
<dbReference type="SUPFAM" id="SSF56112">
    <property type="entry name" value="Protein kinase-like (PK-like)"/>
    <property type="match status" value="1"/>
</dbReference>
<name>A0A7J7HLB5_CAMSI</name>
<comment type="catalytic activity">
    <reaction evidence="12">
        <text>L-threonyl-[protein] + ATP = O-phospho-L-threonyl-[protein] + ADP + H(+)</text>
        <dbReference type="Rhea" id="RHEA:46608"/>
        <dbReference type="Rhea" id="RHEA-COMP:11060"/>
        <dbReference type="Rhea" id="RHEA-COMP:11605"/>
        <dbReference type="ChEBI" id="CHEBI:15378"/>
        <dbReference type="ChEBI" id="CHEBI:30013"/>
        <dbReference type="ChEBI" id="CHEBI:30616"/>
        <dbReference type="ChEBI" id="CHEBI:61977"/>
        <dbReference type="ChEBI" id="CHEBI:456216"/>
        <dbReference type="EC" id="2.7.11.1"/>
    </reaction>
</comment>
<evidence type="ECO:0000256" key="5">
    <source>
        <dbReference type="ARBA" id="ARBA00022679"/>
    </source>
</evidence>
<dbReference type="InterPro" id="IPR001245">
    <property type="entry name" value="Ser-Thr/Tyr_kinase_cat_dom"/>
</dbReference>
<gene>
    <name evidence="18" type="ORF">HYC85_010965</name>
</gene>
<reference evidence="18 19" key="2">
    <citation type="submission" date="2020-07" db="EMBL/GenBank/DDBJ databases">
        <title>Genome assembly of wild tea tree DASZ reveals pedigree and selection history of tea varieties.</title>
        <authorList>
            <person name="Zhang W."/>
        </authorList>
    </citation>
    <scope>NUCLEOTIDE SEQUENCE [LARGE SCALE GENOMIC DNA]</scope>
    <source>
        <strain evidence="19">cv. G240</strain>
        <tissue evidence="18">Leaf</tissue>
    </source>
</reference>
<evidence type="ECO:0000256" key="15">
    <source>
        <dbReference type="SAM" id="Phobius"/>
    </source>
</evidence>
<keyword evidence="16" id="KW-0732">Signal</keyword>
<evidence type="ECO:0000256" key="9">
    <source>
        <dbReference type="ARBA" id="ARBA00022840"/>
    </source>
</evidence>
<dbReference type="PROSITE" id="PS00107">
    <property type="entry name" value="PROTEIN_KINASE_ATP"/>
    <property type="match status" value="1"/>
</dbReference>
<dbReference type="InterPro" id="IPR043891">
    <property type="entry name" value="SPARK"/>
</dbReference>
<evidence type="ECO:0000313" key="19">
    <source>
        <dbReference type="Proteomes" id="UP000593564"/>
    </source>
</evidence>
<comment type="subcellular location">
    <subcellularLocation>
        <location evidence="1">Cell membrane</location>
        <topology evidence="1">Single-pass membrane protein</topology>
    </subcellularLocation>
</comment>
<dbReference type="EC" id="2.7.11.1" evidence="2"/>
<feature type="domain" description="Protein kinase" evidence="17">
    <location>
        <begin position="290"/>
        <end position="399"/>
    </location>
</feature>
<dbReference type="AlphaFoldDB" id="A0A7J7HLB5"/>
<dbReference type="PROSITE" id="PS50011">
    <property type="entry name" value="PROTEIN_KINASE_DOM"/>
    <property type="match status" value="1"/>
</dbReference>
<dbReference type="Proteomes" id="UP000593564">
    <property type="component" value="Unassembled WGS sequence"/>
</dbReference>
<dbReference type="FunFam" id="3.30.200.20:FF:000542">
    <property type="entry name" value="Receptor-like serine/threonine-protein kinase At4g25390"/>
    <property type="match status" value="1"/>
</dbReference>
<evidence type="ECO:0000256" key="13">
    <source>
        <dbReference type="ARBA" id="ARBA00048679"/>
    </source>
</evidence>
<evidence type="ECO:0000259" key="17">
    <source>
        <dbReference type="PROSITE" id="PS50011"/>
    </source>
</evidence>
<evidence type="ECO:0000256" key="12">
    <source>
        <dbReference type="ARBA" id="ARBA00047899"/>
    </source>
</evidence>
<evidence type="ECO:0000256" key="4">
    <source>
        <dbReference type="ARBA" id="ARBA00022527"/>
    </source>
</evidence>
<evidence type="ECO:0000256" key="10">
    <source>
        <dbReference type="ARBA" id="ARBA00022989"/>
    </source>
</evidence>
<evidence type="ECO:0000256" key="8">
    <source>
        <dbReference type="ARBA" id="ARBA00022777"/>
    </source>
</evidence>
<feature type="signal peptide" evidence="16">
    <location>
        <begin position="1"/>
        <end position="21"/>
    </location>
</feature>
<dbReference type="GO" id="GO:0005524">
    <property type="term" value="F:ATP binding"/>
    <property type="evidence" value="ECO:0007669"/>
    <property type="project" value="UniProtKB-UniRule"/>
</dbReference>
<dbReference type="InterPro" id="IPR000719">
    <property type="entry name" value="Prot_kinase_dom"/>
</dbReference>
<evidence type="ECO:0000256" key="7">
    <source>
        <dbReference type="ARBA" id="ARBA00022741"/>
    </source>
</evidence>
<evidence type="ECO:0000256" key="16">
    <source>
        <dbReference type="SAM" id="SignalP"/>
    </source>
</evidence>
<dbReference type="Pfam" id="PF07714">
    <property type="entry name" value="PK_Tyr_Ser-Thr"/>
    <property type="match status" value="1"/>
</dbReference>
<dbReference type="EMBL" id="JACBKZ010000004">
    <property type="protein sequence ID" value="KAF5953021.1"/>
    <property type="molecule type" value="Genomic_DNA"/>
</dbReference>
<dbReference type="InterPro" id="IPR011009">
    <property type="entry name" value="Kinase-like_dom_sf"/>
</dbReference>
<dbReference type="Pfam" id="PF19160">
    <property type="entry name" value="SPARK"/>
    <property type="match status" value="1"/>
</dbReference>
<sequence length="399" mass="44027">MKPPFLLLPIFASLYISPSSSSPTSSTNDTSTTCPLDLSYVQTLPWHSTDCQNFNISTLQLSNNSNNSTLGEPKCCQTLLSLYGIALAQHLKTTSFFHLPNLPTSISCLSYFQSKLDLSLYPPISPPSALTLSSLSCPATPPDLTDLTSCDSCVAAGFQVQAELIRIDGNKSHSINCLYFTILYAAGIINEFGPNSTGSITCILNLPLGSQMGSSRNKHLALVLGLSGAGVVVLLIISLLGLYFLWYKKWRKKRDDQRELGSRRARTMIRPNMGSKWFTIHELKKATKNFSSTNLIGRGSFGVVYKGTLADGSMIAVKQLIESDFQGNDEFYNEVDILSNLKHRNLVPLRGCCCSVSNYEDENNVPYEEIGQIQYLVYDYMPNGNLNDHLFPSDQISNH</sequence>
<proteinExistence type="predicted"/>
<dbReference type="PANTHER" id="PTHR47989:SF62">
    <property type="entry name" value="OS05G0423500 PROTEIN"/>
    <property type="match status" value="1"/>
</dbReference>
<comment type="catalytic activity">
    <reaction evidence="13">
        <text>L-seryl-[protein] + ATP = O-phospho-L-seryl-[protein] + ADP + H(+)</text>
        <dbReference type="Rhea" id="RHEA:17989"/>
        <dbReference type="Rhea" id="RHEA-COMP:9863"/>
        <dbReference type="Rhea" id="RHEA-COMP:11604"/>
        <dbReference type="ChEBI" id="CHEBI:15378"/>
        <dbReference type="ChEBI" id="CHEBI:29999"/>
        <dbReference type="ChEBI" id="CHEBI:30616"/>
        <dbReference type="ChEBI" id="CHEBI:83421"/>
        <dbReference type="ChEBI" id="CHEBI:456216"/>
        <dbReference type="EC" id="2.7.11.1"/>
    </reaction>
</comment>
<keyword evidence="6 15" id="KW-0812">Transmembrane</keyword>
<accession>A0A7J7HLB5</accession>
<reference evidence="19" key="1">
    <citation type="journal article" date="2020" name="Nat. Commun.">
        <title>Genome assembly of wild tea tree DASZ reveals pedigree and selection history of tea varieties.</title>
        <authorList>
            <person name="Zhang W."/>
            <person name="Zhang Y."/>
            <person name="Qiu H."/>
            <person name="Guo Y."/>
            <person name="Wan H."/>
            <person name="Zhang X."/>
            <person name="Scossa F."/>
            <person name="Alseekh S."/>
            <person name="Zhang Q."/>
            <person name="Wang P."/>
            <person name="Xu L."/>
            <person name="Schmidt M.H."/>
            <person name="Jia X."/>
            <person name="Li D."/>
            <person name="Zhu A."/>
            <person name="Guo F."/>
            <person name="Chen W."/>
            <person name="Ni D."/>
            <person name="Usadel B."/>
            <person name="Fernie A.R."/>
            <person name="Wen W."/>
        </authorList>
    </citation>
    <scope>NUCLEOTIDE SEQUENCE [LARGE SCALE GENOMIC DNA]</scope>
    <source>
        <strain evidence="19">cv. G240</strain>
    </source>
</reference>
<evidence type="ECO:0000256" key="6">
    <source>
        <dbReference type="ARBA" id="ARBA00022692"/>
    </source>
</evidence>
<evidence type="ECO:0000256" key="2">
    <source>
        <dbReference type="ARBA" id="ARBA00012513"/>
    </source>
</evidence>
<comment type="caution">
    <text evidence="18">The sequence shown here is derived from an EMBL/GenBank/DDBJ whole genome shotgun (WGS) entry which is preliminary data.</text>
</comment>
<dbReference type="GO" id="GO:0005886">
    <property type="term" value="C:plasma membrane"/>
    <property type="evidence" value="ECO:0007669"/>
    <property type="project" value="UniProtKB-SubCell"/>
</dbReference>
<evidence type="ECO:0000256" key="1">
    <source>
        <dbReference type="ARBA" id="ARBA00004162"/>
    </source>
</evidence>
<feature type="binding site" evidence="14">
    <location>
        <position position="318"/>
    </location>
    <ligand>
        <name>ATP</name>
        <dbReference type="ChEBI" id="CHEBI:30616"/>
    </ligand>
</feature>
<keyword evidence="19" id="KW-1185">Reference proteome</keyword>
<evidence type="ECO:0000256" key="11">
    <source>
        <dbReference type="ARBA" id="ARBA00023136"/>
    </source>
</evidence>
<keyword evidence="3" id="KW-1003">Cell membrane</keyword>
<keyword evidence="5" id="KW-0808">Transferase</keyword>
<keyword evidence="11 15" id="KW-0472">Membrane</keyword>
<keyword evidence="4" id="KW-0723">Serine/threonine-protein kinase</keyword>
<keyword evidence="9 14" id="KW-0067">ATP-binding</keyword>
<protein>
    <recommendedName>
        <fullName evidence="2">non-specific serine/threonine protein kinase</fullName>
        <ecNumber evidence="2">2.7.11.1</ecNumber>
    </recommendedName>
</protein>